<keyword evidence="3" id="KW-1185">Reference proteome</keyword>
<organism evidence="2 3">
    <name type="scientific">Mycolicibacterium celeriflavum</name>
    <name type="common">Mycobacterium celeriflavum</name>
    <dbReference type="NCBI Taxonomy" id="1249101"/>
    <lineage>
        <taxon>Bacteria</taxon>
        <taxon>Bacillati</taxon>
        <taxon>Actinomycetota</taxon>
        <taxon>Actinomycetes</taxon>
        <taxon>Mycobacteriales</taxon>
        <taxon>Mycobacteriaceae</taxon>
        <taxon>Mycolicibacterium</taxon>
    </lineage>
</organism>
<dbReference type="Proteomes" id="UP000466431">
    <property type="component" value="Chromosome"/>
</dbReference>
<evidence type="ECO:0000313" key="3">
    <source>
        <dbReference type="Proteomes" id="UP000466431"/>
    </source>
</evidence>
<evidence type="ECO:0000259" key="1">
    <source>
        <dbReference type="Pfam" id="PF11716"/>
    </source>
</evidence>
<dbReference type="Pfam" id="PF11716">
    <property type="entry name" value="MDMPI_N"/>
    <property type="match status" value="1"/>
</dbReference>
<proteinExistence type="predicted"/>
<protein>
    <recommendedName>
        <fullName evidence="1">Mycothiol-dependent maleylpyruvate isomerase metal-binding domain-containing protein</fullName>
    </recommendedName>
</protein>
<reference evidence="2 3" key="1">
    <citation type="journal article" date="2019" name="Emerg. Microbes Infect.">
        <title>Comprehensive subspecies identification of 175 nontuberculous mycobacteria species based on 7547 genomic profiles.</title>
        <authorList>
            <person name="Matsumoto Y."/>
            <person name="Kinjo T."/>
            <person name="Motooka D."/>
            <person name="Nabeya D."/>
            <person name="Jung N."/>
            <person name="Uechi K."/>
            <person name="Horii T."/>
            <person name="Iida T."/>
            <person name="Fujita J."/>
            <person name="Nakamura S."/>
        </authorList>
    </citation>
    <scope>NUCLEOTIDE SEQUENCE [LARGE SCALE GENOMIC DNA]</scope>
    <source>
        <strain evidence="2 3">JCM 18439</strain>
    </source>
</reference>
<dbReference type="AlphaFoldDB" id="A0A7I7RF39"/>
<dbReference type="KEGG" id="mcee:MCEL_12450"/>
<dbReference type="GO" id="GO:0046872">
    <property type="term" value="F:metal ion binding"/>
    <property type="evidence" value="ECO:0007669"/>
    <property type="project" value="InterPro"/>
</dbReference>
<dbReference type="EMBL" id="AP022591">
    <property type="protein sequence ID" value="BBY42950.1"/>
    <property type="molecule type" value="Genomic_DNA"/>
</dbReference>
<dbReference type="SUPFAM" id="SSF109854">
    <property type="entry name" value="DinB/YfiT-like putative metalloenzymes"/>
    <property type="match status" value="1"/>
</dbReference>
<name>A0A7I7RF39_MYCCF</name>
<feature type="domain" description="Mycothiol-dependent maleylpyruvate isomerase metal-binding" evidence="1">
    <location>
        <begin position="19"/>
        <end position="167"/>
    </location>
</feature>
<dbReference type="InterPro" id="IPR024344">
    <property type="entry name" value="MDMPI_metal-binding"/>
</dbReference>
<sequence>MATFGRMRLDGDAARRVVADAWERWARRCTQLTAEEWAAPTRCDGWNVAALLAHVTPEPAMFDRFADAVIDAPAEITDAAVLLRRFNEPDGAANTQADSLAEAAVSQAAALTPQTAADRFTECALILRATPMSADTTIAYPFVGSTTLAVVAETALMEATVHLLDLADAVGDVEPSTEALTATRDLLIAVPDPTAAIDVLAGRSAPEAAVPANR</sequence>
<evidence type="ECO:0000313" key="2">
    <source>
        <dbReference type="EMBL" id="BBY42950.1"/>
    </source>
</evidence>
<dbReference type="InterPro" id="IPR034660">
    <property type="entry name" value="DinB/YfiT-like"/>
</dbReference>
<gene>
    <name evidence="2" type="ORF">MCEL_12450</name>
</gene>
<accession>A0A7I7RF39</accession>
<dbReference type="Gene3D" id="1.20.120.450">
    <property type="entry name" value="dinb family like domain"/>
    <property type="match status" value="1"/>
</dbReference>